<reference evidence="2 3" key="1">
    <citation type="journal article" date="2017" name="Nat. Ecol. Evol.">
        <title>Scallop genome provides insights into evolution of bilaterian karyotype and development.</title>
        <authorList>
            <person name="Wang S."/>
            <person name="Zhang J."/>
            <person name="Jiao W."/>
            <person name="Li J."/>
            <person name="Xun X."/>
            <person name="Sun Y."/>
            <person name="Guo X."/>
            <person name="Huan P."/>
            <person name="Dong B."/>
            <person name="Zhang L."/>
            <person name="Hu X."/>
            <person name="Sun X."/>
            <person name="Wang J."/>
            <person name="Zhao C."/>
            <person name="Wang Y."/>
            <person name="Wang D."/>
            <person name="Huang X."/>
            <person name="Wang R."/>
            <person name="Lv J."/>
            <person name="Li Y."/>
            <person name="Zhang Z."/>
            <person name="Liu B."/>
            <person name="Lu W."/>
            <person name="Hui Y."/>
            <person name="Liang J."/>
            <person name="Zhou Z."/>
            <person name="Hou R."/>
            <person name="Li X."/>
            <person name="Liu Y."/>
            <person name="Li H."/>
            <person name="Ning X."/>
            <person name="Lin Y."/>
            <person name="Zhao L."/>
            <person name="Xing Q."/>
            <person name="Dou J."/>
            <person name="Li Y."/>
            <person name="Mao J."/>
            <person name="Guo H."/>
            <person name="Dou H."/>
            <person name="Li T."/>
            <person name="Mu C."/>
            <person name="Jiang W."/>
            <person name="Fu Q."/>
            <person name="Fu X."/>
            <person name="Miao Y."/>
            <person name="Liu J."/>
            <person name="Yu Q."/>
            <person name="Li R."/>
            <person name="Liao H."/>
            <person name="Li X."/>
            <person name="Kong Y."/>
            <person name="Jiang Z."/>
            <person name="Chourrout D."/>
            <person name="Li R."/>
            <person name="Bao Z."/>
        </authorList>
    </citation>
    <scope>NUCLEOTIDE SEQUENCE [LARGE SCALE GENOMIC DNA]</scope>
    <source>
        <strain evidence="2 3">PY_sf001</strain>
    </source>
</reference>
<name>A0A210Q1M0_MIZYE</name>
<dbReference type="OrthoDB" id="6075571at2759"/>
<dbReference type="AlphaFoldDB" id="A0A210Q1M0"/>
<proteinExistence type="predicted"/>
<sequence length="218" mass="24698">MTNKTGSVHNDEEKMPEVNTTALVFLGIFSVLFLMTCILSVVKAVKDRKKIKSRIEAKRRLRLEQSAYENPENGDIHKGLEEEESVNLNKRTNDLDATAVSSDANSHSHVFRTLSADDIIIVEQKKYFNNVEHCSVSNSKLSSSVPDLQHEFKISPECLAVKKQIRRTSYAIAVDSHSWLPKDQPRFAKTSTIIKTYNLQPGTTKSYENRAFDPNDIQ</sequence>
<organism evidence="2 3">
    <name type="scientific">Mizuhopecten yessoensis</name>
    <name type="common">Japanese scallop</name>
    <name type="synonym">Patinopecten yessoensis</name>
    <dbReference type="NCBI Taxonomy" id="6573"/>
    <lineage>
        <taxon>Eukaryota</taxon>
        <taxon>Metazoa</taxon>
        <taxon>Spiralia</taxon>
        <taxon>Lophotrochozoa</taxon>
        <taxon>Mollusca</taxon>
        <taxon>Bivalvia</taxon>
        <taxon>Autobranchia</taxon>
        <taxon>Pteriomorphia</taxon>
        <taxon>Pectinida</taxon>
        <taxon>Pectinoidea</taxon>
        <taxon>Pectinidae</taxon>
        <taxon>Mizuhopecten</taxon>
    </lineage>
</organism>
<keyword evidence="3" id="KW-1185">Reference proteome</keyword>
<protein>
    <submittedName>
        <fullName evidence="2">Uncharacterized protein</fullName>
    </submittedName>
</protein>
<feature type="transmembrane region" description="Helical" evidence="1">
    <location>
        <begin position="20"/>
        <end position="42"/>
    </location>
</feature>
<dbReference type="EMBL" id="NEDP02005243">
    <property type="protein sequence ID" value="OWF42605.1"/>
    <property type="molecule type" value="Genomic_DNA"/>
</dbReference>
<dbReference type="Proteomes" id="UP000242188">
    <property type="component" value="Unassembled WGS sequence"/>
</dbReference>
<gene>
    <name evidence="2" type="ORF">KP79_PYT10220</name>
</gene>
<keyword evidence="1" id="KW-0472">Membrane</keyword>
<evidence type="ECO:0000313" key="3">
    <source>
        <dbReference type="Proteomes" id="UP000242188"/>
    </source>
</evidence>
<keyword evidence="1" id="KW-1133">Transmembrane helix</keyword>
<evidence type="ECO:0000256" key="1">
    <source>
        <dbReference type="SAM" id="Phobius"/>
    </source>
</evidence>
<comment type="caution">
    <text evidence="2">The sequence shown here is derived from an EMBL/GenBank/DDBJ whole genome shotgun (WGS) entry which is preliminary data.</text>
</comment>
<keyword evidence="1" id="KW-0812">Transmembrane</keyword>
<accession>A0A210Q1M0</accession>
<evidence type="ECO:0000313" key="2">
    <source>
        <dbReference type="EMBL" id="OWF42605.1"/>
    </source>
</evidence>